<keyword evidence="3" id="KW-1185">Reference proteome</keyword>
<proteinExistence type="predicted"/>
<keyword evidence="1" id="KW-0732">Signal</keyword>
<reference evidence="2 3" key="1">
    <citation type="submission" date="2024-11" db="EMBL/GenBank/DDBJ databases">
        <title>Chromosome-level genome assembly of the freshwater bivalve Anodonta woodiana.</title>
        <authorList>
            <person name="Chen X."/>
        </authorList>
    </citation>
    <scope>NUCLEOTIDE SEQUENCE [LARGE SCALE GENOMIC DNA]</scope>
    <source>
        <strain evidence="2">MN2024</strain>
        <tissue evidence="2">Gills</tissue>
    </source>
</reference>
<dbReference type="PANTHER" id="PTHR10697:SF13">
    <property type="entry name" value="RICIN B LECTIN DOMAIN-CONTAINING PROTEIN"/>
    <property type="match status" value="1"/>
</dbReference>
<name>A0ABD3VKF3_SINWO</name>
<feature type="signal peptide" evidence="1">
    <location>
        <begin position="1"/>
        <end position="16"/>
    </location>
</feature>
<accession>A0ABD3VKF3</accession>
<dbReference type="Proteomes" id="UP001634394">
    <property type="component" value="Unassembled WGS sequence"/>
</dbReference>
<gene>
    <name evidence="2" type="ORF">ACJMK2_008066</name>
</gene>
<sequence>MLRLLLAFVLVVMAMGKGCCPPKAWEGFVGTMSGFMKDGKPHSSKGLLMYHTNDTLGMVDSEGDIIIDRLLTLKIRIIKDNNKMIGYNIMNGKCTKKTLVRKELDCIPENATLVRSTYLGAGPETLAVKVYRFMDGDTEVYSTVTSSGCIPLDHVLTGIHPDTKAEFIGVEQVSGITVGVKDPSVFDIPSICPSSGVSSDYVTTMSLWMSSVVLIAKLIV</sequence>
<dbReference type="AlphaFoldDB" id="A0ABD3VKF3"/>
<comment type="caution">
    <text evidence="2">The sequence shown here is derived from an EMBL/GenBank/DDBJ whole genome shotgun (WGS) entry which is preliminary data.</text>
</comment>
<dbReference type="Pfam" id="PF00811">
    <property type="entry name" value="Ependymin"/>
    <property type="match status" value="1"/>
</dbReference>
<protein>
    <submittedName>
        <fullName evidence="2">Uncharacterized protein</fullName>
    </submittedName>
</protein>
<dbReference type="EMBL" id="JBJQND010000011">
    <property type="protein sequence ID" value="KAL3862071.1"/>
    <property type="molecule type" value="Genomic_DNA"/>
</dbReference>
<evidence type="ECO:0000256" key="1">
    <source>
        <dbReference type="SAM" id="SignalP"/>
    </source>
</evidence>
<evidence type="ECO:0000313" key="3">
    <source>
        <dbReference type="Proteomes" id="UP001634394"/>
    </source>
</evidence>
<organism evidence="2 3">
    <name type="scientific">Sinanodonta woodiana</name>
    <name type="common">Chinese pond mussel</name>
    <name type="synonym">Anodonta woodiana</name>
    <dbReference type="NCBI Taxonomy" id="1069815"/>
    <lineage>
        <taxon>Eukaryota</taxon>
        <taxon>Metazoa</taxon>
        <taxon>Spiralia</taxon>
        <taxon>Lophotrochozoa</taxon>
        <taxon>Mollusca</taxon>
        <taxon>Bivalvia</taxon>
        <taxon>Autobranchia</taxon>
        <taxon>Heteroconchia</taxon>
        <taxon>Palaeoheterodonta</taxon>
        <taxon>Unionida</taxon>
        <taxon>Unionoidea</taxon>
        <taxon>Unionidae</taxon>
        <taxon>Unioninae</taxon>
        <taxon>Sinanodonta</taxon>
    </lineage>
</organism>
<feature type="chain" id="PRO_5044844945" evidence="1">
    <location>
        <begin position="17"/>
        <end position="220"/>
    </location>
</feature>
<dbReference type="PANTHER" id="PTHR10697">
    <property type="entry name" value="MAMMALIAN EPENDYMIN-RELATED PROTEIN 1"/>
    <property type="match status" value="1"/>
</dbReference>
<evidence type="ECO:0000313" key="2">
    <source>
        <dbReference type="EMBL" id="KAL3862071.1"/>
    </source>
</evidence>
<dbReference type="InterPro" id="IPR001299">
    <property type="entry name" value="Ependymin"/>
</dbReference>